<evidence type="ECO:0000313" key="2">
    <source>
        <dbReference type="Proteomes" id="UP001589535"/>
    </source>
</evidence>
<reference evidence="1 2" key="1">
    <citation type="submission" date="2024-09" db="EMBL/GenBank/DDBJ databases">
        <authorList>
            <person name="Sun Q."/>
            <person name="Mori K."/>
        </authorList>
    </citation>
    <scope>NUCLEOTIDE SEQUENCE [LARGE SCALE GENOMIC DNA]</scope>
    <source>
        <strain evidence="1 2">JCM 13852</strain>
    </source>
</reference>
<name>A0ABV5UHB1_9PSEU</name>
<protein>
    <submittedName>
        <fullName evidence="1">Uncharacterized protein</fullName>
    </submittedName>
</protein>
<keyword evidence="2" id="KW-1185">Reference proteome</keyword>
<sequence>MSENSFIEVSSEAVGRIRLLQSAWHTSEAAVIDRLLDSFAQGGRSAPEQVSRSDQLEVHASYDGHIAKGIFDLRTHHLRITDGPLAGQAFKSPSGAAMAVVRHVKPDIHNNRNGWTFWTVTDTGRPLESVRASTARRPT</sequence>
<proteinExistence type="predicted"/>
<gene>
    <name evidence="1" type="ORF">ACFFTO_36925</name>
</gene>
<dbReference type="Proteomes" id="UP001589535">
    <property type="component" value="Unassembled WGS sequence"/>
</dbReference>
<accession>A0ABV5UHB1</accession>
<evidence type="ECO:0000313" key="1">
    <source>
        <dbReference type="EMBL" id="MFB9689791.1"/>
    </source>
</evidence>
<organism evidence="1 2">
    <name type="scientific">Amycolatopsis plumensis</name>
    <dbReference type="NCBI Taxonomy" id="236508"/>
    <lineage>
        <taxon>Bacteria</taxon>
        <taxon>Bacillati</taxon>
        <taxon>Actinomycetota</taxon>
        <taxon>Actinomycetes</taxon>
        <taxon>Pseudonocardiales</taxon>
        <taxon>Pseudonocardiaceae</taxon>
        <taxon>Amycolatopsis</taxon>
    </lineage>
</organism>
<dbReference type="EMBL" id="JBHMBK010000041">
    <property type="protein sequence ID" value="MFB9689791.1"/>
    <property type="molecule type" value="Genomic_DNA"/>
</dbReference>
<comment type="caution">
    <text evidence="1">The sequence shown here is derived from an EMBL/GenBank/DDBJ whole genome shotgun (WGS) entry which is preliminary data.</text>
</comment>
<dbReference type="RefSeq" id="WP_378204112.1">
    <property type="nucleotide sequence ID" value="NZ_JBHMBK010000041.1"/>
</dbReference>